<dbReference type="EMBL" id="JAYWIO010000004">
    <property type="protein sequence ID" value="KAK7266178.1"/>
    <property type="molecule type" value="Genomic_DNA"/>
</dbReference>
<evidence type="ECO:0000313" key="3">
    <source>
        <dbReference type="Proteomes" id="UP001372338"/>
    </source>
</evidence>
<accession>A0AAN9F6M6</accession>
<evidence type="ECO:0000256" key="1">
    <source>
        <dbReference type="SAM" id="Phobius"/>
    </source>
</evidence>
<keyword evidence="3" id="KW-1185">Reference proteome</keyword>
<evidence type="ECO:0000313" key="2">
    <source>
        <dbReference type="EMBL" id="KAK7266178.1"/>
    </source>
</evidence>
<feature type="transmembrane region" description="Helical" evidence="1">
    <location>
        <begin position="48"/>
        <end position="67"/>
    </location>
</feature>
<name>A0AAN9F6M6_CROPI</name>
<keyword evidence="1" id="KW-1133">Transmembrane helix</keyword>
<reference evidence="2 3" key="1">
    <citation type="submission" date="2024-01" db="EMBL/GenBank/DDBJ databases">
        <title>The genomes of 5 underutilized Papilionoideae crops provide insights into root nodulation and disease resistanc.</title>
        <authorList>
            <person name="Yuan L."/>
        </authorList>
    </citation>
    <scope>NUCLEOTIDE SEQUENCE [LARGE SCALE GENOMIC DNA]</scope>
    <source>
        <strain evidence="2">ZHUSHIDOU_FW_LH</strain>
        <tissue evidence="2">Leaf</tissue>
    </source>
</reference>
<gene>
    <name evidence="2" type="ORF">RIF29_18820</name>
</gene>
<keyword evidence="1" id="KW-0812">Transmembrane</keyword>
<dbReference type="AlphaFoldDB" id="A0AAN9F6M6"/>
<proteinExistence type="predicted"/>
<comment type="caution">
    <text evidence="2">The sequence shown here is derived from an EMBL/GenBank/DDBJ whole genome shotgun (WGS) entry which is preliminary data.</text>
</comment>
<dbReference type="Proteomes" id="UP001372338">
    <property type="component" value="Unassembled WGS sequence"/>
</dbReference>
<organism evidence="2 3">
    <name type="scientific">Crotalaria pallida</name>
    <name type="common">Smooth rattlebox</name>
    <name type="synonym">Crotalaria striata</name>
    <dbReference type="NCBI Taxonomy" id="3830"/>
    <lineage>
        <taxon>Eukaryota</taxon>
        <taxon>Viridiplantae</taxon>
        <taxon>Streptophyta</taxon>
        <taxon>Embryophyta</taxon>
        <taxon>Tracheophyta</taxon>
        <taxon>Spermatophyta</taxon>
        <taxon>Magnoliopsida</taxon>
        <taxon>eudicotyledons</taxon>
        <taxon>Gunneridae</taxon>
        <taxon>Pentapetalae</taxon>
        <taxon>rosids</taxon>
        <taxon>fabids</taxon>
        <taxon>Fabales</taxon>
        <taxon>Fabaceae</taxon>
        <taxon>Papilionoideae</taxon>
        <taxon>50 kb inversion clade</taxon>
        <taxon>genistoids sensu lato</taxon>
        <taxon>core genistoids</taxon>
        <taxon>Crotalarieae</taxon>
        <taxon>Crotalaria</taxon>
    </lineage>
</organism>
<keyword evidence="1" id="KW-0472">Membrane</keyword>
<protein>
    <submittedName>
        <fullName evidence="2">Uncharacterized protein</fullName>
    </submittedName>
</protein>
<sequence>MGYDQATPNAVSIFDRIWSWKGPERIRSLLWKIGNAPKYPNFLSKSRIALSLSLSLLFSLFLSLHLLSHHRVLFAQNLCDFSLFPAPNPSPPMIIKP</sequence>